<evidence type="ECO:0000313" key="2">
    <source>
        <dbReference type="EMBL" id="SIO93325.1"/>
    </source>
</evidence>
<evidence type="ECO:0000259" key="1">
    <source>
        <dbReference type="Pfam" id="PF11860"/>
    </source>
</evidence>
<dbReference type="OrthoDB" id="1523598at2"/>
<organism evidence="2 3">
    <name type="scientific">Vibrio spartinae</name>
    <dbReference type="NCBI Taxonomy" id="1918945"/>
    <lineage>
        <taxon>Bacteria</taxon>
        <taxon>Pseudomonadati</taxon>
        <taxon>Pseudomonadota</taxon>
        <taxon>Gammaproteobacteria</taxon>
        <taxon>Vibrionales</taxon>
        <taxon>Vibrionaceae</taxon>
        <taxon>Vibrio</taxon>
    </lineage>
</organism>
<dbReference type="Pfam" id="PF11860">
    <property type="entry name" value="Muramidase"/>
    <property type="match status" value="1"/>
</dbReference>
<sequence>MQELELTASVGNGADNTPEDTLNIQKALNQIAGKIGLQTPLAEDGQIIDAHDQSPTCQAIGLLQTTLLGYRHPDNRIDCGGKSEQALKQALLPTPAYIPDLALPESAPQRGLSEPDYQDASELLSCDVAAIKAVSDVESSGSGFFASGAPCLLFEAHQFSKYSDHQFDDSHPNISSPSWNRSLYAGGEKEYERLQQALTLDREAALKSASYGRYQIMGFNHQSAGYDDVESFVRDMFLAERHHLMAFVHFIQSNPKLLSAIQSLDWATFARYYNGPGYAENHYDEKLQRAYERHQG</sequence>
<accession>A0A1N6M1M8</accession>
<gene>
    <name evidence="2" type="ORF">VSP9026_00984</name>
</gene>
<name>A0A1N6M1M8_9VIBR</name>
<feature type="domain" description="N-acetylmuramidase" evidence="1">
    <location>
        <begin position="127"/>
        <end position="295"/>
    </location>
</feature>
<dbReference type="AlphaFoldDB" id="A0A1N6M1M8"/>
<evidence type="ECO:0000313" key="3">
    <source>
        <dbReference type="Proteomes" id="UP000184774"/>
    </source>
</evidence>
<dbReference type="Proteomes" id="UP000184774">
    <property type="component" value="Unassembled WGS sequence"/>
</dbReference>
<reference evidence="2 3" key="1">
    <citation type="submission" date="2016-12" db="EMBL/GenBank/DDBJ databases">
        <authorList>
            <person name="Song W.-J."/>
            <person name="Kurnit D.M."/>
        </authorList>
    </citation>
    <scope>NUCLEOTIDE SEQUENCE [LARGE SCALE GENOMIC DNA]</scope>
    <source>
        <strain evidence="2 3">CECT 9026</strain>
    </source>
</reference>
<proteinExistence type="predicted"/>
<protein>
    <recommendedName>
        <fullName evidence="1">N-acetylmuramidase domain-containing protein</fullName>
    </recommendedName>
</protein>
<dbReference type="RefSeq" id="WP_074371912.1">
    <property type="nucleotide sequence ID" value="NZ_AP024907.1"/>
</dbReference>
<dbReference type="EMBL" id="FSSB01000007">
    <property type="protein sequence ID" value="SIO93325.1"/>
    <property type="molecule type" value="Genomic_DNA"/>
</dbReference>
<dbReference type="InterPro" id="IPR024408">
    <property type="entry name" value="Muramidase"/>
</dbReference>